<dbReference type="GO" id="GO:0016052">
    <property type="term" value="P:carbohydrate catabolic process"/>
    <property type="evidence" value="ECO:0007669"/>
    <property type="project" value="TreeGrafter"/>
</dbReference>
<dbReference type="PATRIC" id="fig|471514.4.peg.2321"/>
<dbReference type="STRING" id="471514.AN477_23335"/>
<dbReference type="Proteomes" id="UP000050482">
    <property type="component" value="Unassembled WGS sequence"/>
</dbReference>
<evidence type="ECO:0000256" key="2">
    <source>
        <dbReference type="ARBA" id="ARBA00022490"/>
    </source>
</evidence>
<dbReference type="InterPro" id="IPR020476">
    <property type="entry name" value="Nudix_hydrolase"/>
</dbReference>
<dbReference type="PROSITE" id="PS51462">
    <property type="entry name" value="NUDIX"/>
    <property type="match status" value="1"/>
</dbReference>
<evidence type="ECO:0000256" key="6">
    <source>
        <dbReference type="ARBA" id="ARBA00048791"/>
    </source>
</evidence>
<dbReference type="GO" id="GO:0005737">
    <property type="term" value="C:cytoplasm"/>
    <property type="evidence" value="ECO:0007669"/>
    <property type="project" value="UniProtKB-SubCell"/>
</dbReference>
<evidence type="ECO:0000313" key="11">
    <source>
        <dbReference type="Proteomes" id="UP000050482"/>
    </source>
</evidence>
<dbReference type="GO" id="GO:0016787">
    <property type="term" value="F:hydrolase activity"/>
    <property type="evidence" value="ECO:0007669"/>
    <property type="project" value="UniProtKB-KW"/>
</dbReference>
<comment type="catalytic activity">
    <reaction evidence="6 8">
        <text>2-deoxy-D-ribose 5-phosphate = D-glyceraldehyde 3-phosphate + acetaldehyde</text>
        <dbReference type="Rhea" id="RHEA:12821"/>
        <dbReference type="ChEBI" id="CHEBI:15343"/>
        <dbReference type="ChEBI" id="CHEBI:59776"/>
        <dbReference type="ChEBI" id="CHEBI:62877"/>
        <dbReference type="EC" id="4.1.2.4"/>
    </reaction>
</comment>
<sequence length="431" mass="46974">MKAKLKIERAAGGIVFRIREGVREVLLIDDAYGHVTFPKGHLDPGEVWEDAAVREVREETGIEARILAPLSRIEYEVTRGDHKIRKQVRLFLMEEIDEQDNPVAQVEEINGAYFVPFDKAKTLHAEKGYANWSFILDKADVLWAWHEQQFETRLRQLGAEAPQIEIDGVWREAEPLVYRLIDAVRAELAVVAPEWLASVPKPLKQGTLPKQIATTTDVLAGAVEHTLLKPEASVVSVLRLCEEAAEHKFRAVCVNPQHIDLAAAELADTSVIPCVVIGFPLGATDVAALRAEAQAVVDAGAREVDMVIPVGSMREDDVFAVYQRVRAVMSVAEENQHVAVKVILEAHFLSFAQLAMASYVALAAGADFIKTSTGFAPSGAKLADVALMATIAGQKGVKAAGGVRSREAAMNFLRYGASRLGTSSGVALVRE</sequence>
<reference evidence="10 11" key="1">
    <citation type="submission" date="2015-09" db="EMBL/GenBank/DDBJ databases">
        <title>Draft genome sequence of Alicyclobacillus ferrooxydans DSM 22381.</title>
        <authorList>
            <person name="Hemp J."/>
        </authorList>
    </citation>
    <scope>NUCLEOTIDE SEQUENCE [LARGE SCALE GENOMIC DNA]</scope>
    <source>
        <strain evidence="10 11">TC-34</strain>
    </source>
</reference>
<dbReference type="PANTHER" id="PTHR10889">
    <property type="entry name" value="DEOXYRIBOSE-PHOSPHATE ALDOLASE"/>
    <property type="match status" value="1"/>
</dbReference>
<comment type="subcellular location">
    <subcellularLocation>
        <location evidence="8">Cytoplasm</location>
    </subcellularLocation>
</comment>
<proteinExistence type="inferred from homology"/>
<dbReference type="PRINTS" id="PR00502">
    <property type="entry name" value="NUDIXFAMILY"/>
</dbReference>
<dbReference type="GO" id="GO:0009264">
    <property type="term" value="P:deoxyribonucleotide catabolic process"/>
    <property type="evidence" value="ECO:0007669"/>
    <property type="project" value="UniProtKB-UniRule"/>
</dbReference>
<dbReference type="EMBL" id="LJCO01000108">
    <property type="protein sequence ID" value="KPV38964.1"/>
    <property type="molecule type" value="Genomic_DNA"/>
</dbReference>
<evidence type="ECO:0000256" key="8">
    <source>
        <dbReference type="HAMAP-Rule" id="MF_00114"/>
    </source>
</evidence>
<dbReference type="Gene3D" id="3.20.20.70">
    <property type="entry name" value="Aldolase class I"/>
    <property type="match status" value="1"/>
</dbReference>
<keyword evidence="2 8" id="KW-0963">Cytoplasm</keyword>
<evidence type="ECO:0000259" key="9">
    <source>
        <dbReference type="PROSITE" id="PS51462"/>
    </source>
</evidence>
<comment type="pathway">
    <text evidence="8">Carbohydrate degradation; 2-deoxy-D-ribose 1-phosphate degradation; D-glyceraldehyde 3-phosphate and acetaldehyde from 2-deoxy-alpha-D-ribose 1-phosphate: step 2/2.</text>
</comment>
<feature type="active site" description="Proton donor/acceptor" evidence="8">
    <location>
        <position position="398"/>
    </location>
</feature>
<keyword evidence="11" id="KW-1185">Reference proteome</keyword>
<evidence type="ECO:0000256" key="1">
    <source>
        <dbReference type="ARBA" id="ARBA00010936"/>
    </source>
</evidence>
<dbReference type="NCBIfam" id="TIGR00126">
    <property type="entry name" value="deoC"/>
    <property type="match status" value="1"/>
</dbReference>
<dbReference type="SMART" id="SM01133">
    <property type="entry name" value="DeoC"/>
    <property type="match status" value="1"/>
</dbReference>
<dbReference type="InterPro" id="IPR015797">
    <property type="entry name" value="NUDIX_hydrolase-like_dom_sf"/>
</dbReference>
<dbReference type="GO" id="GO:0004139">
    <property type="term" value="F:deoxyribose-phosphate aldolase activity"/>
    <property type="evidence" value="ECO:0007669"/>
    <property type="project" value="UniProtKB-UniRule"/>
</dbReference>
<evidence type="ECO:0000256" key="3">
    <source>
        <dbReference type="ARBA" id="ARBA00022801"/>
    </source>
</evidence>
<dbReference type="HAMAP" id="MF_00114">
    <property type="entry name" value="DeoC_type1"/>
    <property type="match status" value="1"/>
</dbReference>
<dbReference type="EC" id="4.1.2.4" evidence="8"/>
<dbReference type="FunFam" id="3.20.20.70:FF:000044">
    <property type="entry name" value="Deoxyribose-phosphate aldolase"/>
    <property type="match status" value="1"/>
</dbReference>
<dbReference type="RefSeq" id="WP_054971578.1">
    <property type="nucleotide sequence ID" value="NZ_LJCO01000108.1"/>
</dbReference>
<dbReference type="InterPro" id="IPR002915">
    <property type="entry name" value="DeoC/FbaB/LacD_aldolase"/>
</dbReference>
<dbReference type="GO" id="GO:0006018">
    <property type="term" value="P:2-deoxyribose 1-phosphate catabolic process"/>
    <property type="evidence" value="ECO:0007669"/>
    <property type="project" value="UniProtKB-UniRule"/>
</dbReference>
<gene>
    <name evidence="8" type="primary">deoC</name>
    <name evidence="10" type="ORF">AN477_23335</name>
</gene>
<dbReference type="CDD" id="cd00959">
    <property type="entry name" value="DeoC"/>
    <property type="match status" value="1"/>
</dbReference>
<organism evidence="10 11">
    <name type="scientific">Alicyclobacillus ferrooxydans</name>
    <dbReference type="NCBI Taxonomy" id="471514"/>
    <lineage>
        <taxon>Bacteria</taxon>
        <taxon>Bacillati</taxon>
        <taxon>Bacillota</taxon>
        <taxon>Bacilli</taxon>
        <taxon>Bacillales</taxon>
        <taxon>Alicyclobacillaceae</taxon>
        <taxon>Alicyclobacillus</taxon>
    </lineage>
</organism>
<dbReference type="AlphaFoldDB" id="A0A0P9C200"/>
<keyword evidence="5 8" id="KW-0704">Schiff base</keyword>
<feature type="domain" description="Nudix hydrolase" evidence="9">
    <location>
        <begin position="6"/>
        <end position="142"/>
    </location>
</feature>
<feature type="active site" description="Proton donor/acceptor" evidence="8">
    <location>
        <position position="305"/>
    </location>
</feature>
<evidence type="ECO:0000313" key="10">
    <source>
        <dbReference type="EMBL" id="KPV38964.1"/>
    </source>
</evidence>
<keyword evidence="4 8" id="KW-0456">Lyase</keyword>
<dbReference type="InterPro" id="IPR011343">
    <property type="entry name" value="DeoC"/>
</dbReference>
<dbReference type="Pfam" id="PF01791">
    <property type="entry name" value="DeoC"/>
    <property type="match status" value="1"/>
</dbReference>
<protein>
    <recommendedName>
        <fullName evidence="8">Deoxyribose-phosphate aldolase</fullName>
        <shortName evidence="8">DERA</shortName>
        <ecNumber evidence="8">4.1.2.4</ecNumber>
    </recommendedName>
    <alternativeName>
        <fullName evidence="8">2-deoxy-D-ribose 5-phosphate aldolase</fullName>
    </alternativeName>
    <alternativeName>
        <fullName evidence="8">Phosphodeoxyriboaldolase</fullName>
        <shortName evidence="8">Deoxyriboaldolase</shortName>
    </alternativeName>
</protein>
<dbReference type="PROSITE" id="PS00893">
    <property type="entry name" value="NUDIX_BOX"/>
    <property type="match status" value="1"/>
</dbReference>
<dbReference type="SUPFAM" id="SSF55811">
    <property type="entry name" value="Nudix"/>
    <property type="match status" value="1"/>
</dbReference>
<dbReference type="Pfam" id="PF00293">
    <property type="entry name" value="NUDIX"/>
    <property type="match status" value="1"/>
</dbReference>
<dbReference type="CDD" id="cd03673">
    <property type="entry name" value="NUDIX_Ap6A_hydrolase"/>
    <property type="match status" value="1"/>
</dbReference>
<evidence type="ECO:0000256" key="7">
    <source>
        <dbReference type="ARBA" id="ARBA00056337"/>
    </source>
</evidence>
<dbReference type="OrthoDB" id="9778711at2"/>
<dbReference type="SUPFAM" id="SSF51569">
    <property type="entry name" value="Aldolase"/>
    <property type="match status" value="1"/>
</dbReference>
<dbReference type="InterPro" id="IPR020084">
    <property type="entry name" value="NUDIX_hydrolase_CS"/>
</dbReference>
<evidence type="ECO:0000256" key="5">
    <source>
        <dbReference type="ARBA" id="ARBA00023270"/>
    </source>
</evidence>
<keyword evidence="3" id="KW-0378">Hydrolase</keyword>
<dbReference type="InterPro" id="IPR000086">
    <property type="entry name" value="NUDIX_hydrolase_dom"/>
</dbReference>
<dbReference type="InterPro" id="IPR013785">
    <property type="entry name" value="Aldolase_TIM"/>
</dbReference>
<comment type="similarity">
    <text evidence="1 8">Belongs to the DeoC/FbaB aldolase family. DeoC type 1 subfamily.</text>
</comment>
<name>A0A0P9C200_9BACL</name>
<comment type="function">
    <text evidence="7 8">Catalyzes a reversible aldol reaction between acetaldehyde and D-glyceraldehyde 3-phosphate to generate 2-deoxy-D-ribose 5-phosphate.</text>
</comment>
<comment type="caution">
    <text evidence="10">The sequence shown here is derived from an EMBL/GenBank/DDBJ whole genome shotgun (WGS) entry which is preliminary data.</text>
</comment>
<dbReference type="PANTHER" id="PTHR10889:SF1">
    <property type="entry name" value="DEOXYRIBOSE-PHOSPHATE ALDOLASE"/>
    <property type="match status" value="1"/>
</dbReference>
<dbReference type="UniPathway" id="UPA00002">
    <property type="reaction ID" value="UER00468"/>
</dbReference>
<dbReference type="InterPro" id="IPR028581">
    <property type="entry name" value="DeoC_typeI"/>
</dbReference>
<feature type="active site" description="Schiff-base intermediate with acetaldehyde" evidence="8">
    <location>
        <position position="370"/>
    </location>
</feature>
<evidence type="ECO:0000256" key="4">
    <source>
        <dbReference type="ARBA" id="ARBA00023239"/>
    </source>
</evidence>
<accession>A0A0P9C200</accession>
<dbReference type="Gene3D" id="3.90.79.10">
    <property type="entry name" value="Nucleoside Triphosphate Pyrophosphohydrolase"/>
    <property type="match status" value="1"/>
</dbReference>